<dbReference type="OrthoDB" id="9810528at2"/>
<name>C5CGM5_KOSOT</name>
<gene>
    <name evidence="1" type="ordered locus">Kole_0898</name>
</gene>
<keyword evidence="2" id="KW-1185">Reference proteome</keyword>
<evidence type="ECO:0008006" key="3">
    <source>
        <dbReference type="Google" id="ProtNLM"/>
    </source>
</evidence>
<protein>
    <recommendedName>
        <fullName evidence="3">Phospholipase C/D domain-containing protein</fullName>
    </recommendedName>
</protein>
<organism evidence="1 2">
    <name type="scientific">Kosmotoga olearia (strain ATCC BAA-1733 / DSM 21960 / TBF 19.5.1)</name>
    <dbReference type="NCBI Taxonomy" id="521045"/>
    <lineage>
        <taxon>Bacteria</taxon>
        <taxon>Thermotogati</taxon>
        <taxon>Thermotogota</taxon>
        <taxon>Thermotogae</taxon>
        <taxon>Kosmotogales</taxon>
        <taxon>Kosmotogaceae</taxon>
        <taxon>Kosmotoga</taxon>
    </lineage>
</organism>
<dbReference type="HOGENOM" id="CLU_064046_0_0_0"/>
<dbReference type="Proteomes" id="UP000002382">
    <property type="component" value="Chromosome"/>
</dbReference>
<reference evidence="1 2" key="2">
    <citation type="journal article" date="2011" name="J. Bacteriol.">
        <title>Genome Sequence of Kosmotoga olearia Strain TBF 19.5.1, a Thermophilic Bacterium with a Wide Growth Temperature Range, Isolated from the Troll B Oil Platform in the North Sea.</title>
        <authorList>
            <person name="Swithers K.S."/>
            <person name="Dipippo J.L."/>
            <person name="Bruce D.C."/>
            <person name="Detter C."/>
            <person name="Tapia R."/>
            <person name="Han S."/>
            <person name="Goodwin L.A."/>
            <person name="Han J."/>
            <person name="Woyke T."/>
            <person name="Pitluck S."/>
            <person name="Pennacchio L."/>
            <person name="Nolan M."/>
            <person name="Mikhailova N."/>
            <person name="Land M.L."/>
            <person name="Nesbo C.L."/>
            <person name="Gogarten J.P."/>
            <person name="Noll K.M."/>
        </authorList>
    </citation>
    <scope>NUCLEOTIDE SEQUENCE [LARGE SCALE GENOMIC DNA]</scope>
    <source>
        <strain evidence="2">ATCC BAA-1733 / DSM 21960 / TBF 19.5.1</strain>
    </source>
</reference>
<dbReference type="AlphaFoldDB" id="C5CGM5"/>
<dbReference type="KEGG" id="kol:Kole_0898"/>
<sequence>MPAIWTHLIHGDRVLRELNIGFEEDSLFLFHLGTQGPNVFFYHENEEYKTAGHRLHNHKCGKFLSYLSENLFEDFSPYVYGIICHHTLDRLTHPYIISRAGNSSKHTDLEEVIDIQMVKRFLKISIDTLNPLGILPKEVPEIIDQLYATFLYDVFRIDGISFSEAYGRMREMLTRKDRSALANIFRGFTKIFTPGSSQKQLLLNEDVLNLNKRSWYHPTTGWESRATFLELFDNAVEEAAKIILPSLKTHRPPQIPDFSFMTNLPCVDY</sequence>
<dbReference type="eggNOG" id="ENOG5033A2E">
    <property type="taxonomic scope" value="Bacteria"/>
</dbReference>
<evidence type="ECO:0000313" key="2">
    <source>
        <dbReference type="Proteomes" id="UP000002382"/>
    </source>
</evidence>
<accession>C5CGM5</accession>
<dbReference type="EMBL" id="CP001634">
    <property type="protein sequence ID" value="ACR79607.1"/>
    <property type="molecule type" value="Genomic_DNA"/>
</dbReference>
<evidence type="ECO:0000313" key="1">
    <source>
        <dbReference type="EMBL" id="ACR79607.1"/>
    </source>
</evidence>
<reference evidence="1 2" key="1">
    <citation type="submission" date="2009-06" db="EMBL/GenBank/DDBJ databases">
        <title>Complete sequence of Thermotogales bacterium TBF 19.5.1.</title>
        <authorList>
            <consortium name="US DOE Joint Genome Institute"/>
            <person name="Lucas S."/>
            <person name="Copeland A."/>
            <person name="Lapidus A."/>
            <person name="Glavina del Rio T."/>
            <person name="Tice H."/>
            <person name="Bruce D."/>
            <person name="Goodwin L."/>
            <person name="Pitluck S."/>
            <person name="Chertkov O."/>
            <person name="Brettin T."/>
            <person name="Detter J.C."/>
            <person name="Han C."/>
            <person name="Schmutz J."/>
            <person name="Larimer F."/>
            <person name="Land M."/>
            <person name="Hauser L."/>
            <person name="Kyrpides N."/>
            <person name="Ovchinnikova G."/>
            <person name="Noll K."/>
        </authorList>
    </citation>
    <scope>NUCLEOTIDE SEQUENCE [LARGE SCALE GENOMIC DNA]</scope>
    <source>
        <strain evidence="2">ATCC BAA-1733 / DSM 21960 / TBF 19.5.1</strain>
    </source>
</reference>
<dbReference type="STRING" id="521045.Kole_0898"/>
<dbReference type="RefSeq" id="WP_015868269.1">
    <property type="nucleotide sequence ID" value="NC_012785.1"/>
</dbReference>
<proteinExistence type="predicted"/>